<dbReference type="AlphaFoldDB" id="A0AAD9XCI8"/>
<dbReference type="EMBL" id="JANJYI010000003">
    <property type="protein sequence ID" value="KAK2656855.1"/>
    <property type="molecule type" value="Genomic_DNA"/>
</dbReference>
<dbReference type="InterPro" id="IPR000477">
    <property type="entry name" value="RT_dom"/>
</dbReference>
<dbReference type="Proteomes" id="UP001280121">
    <property type="component" value="Unassembled WGS sequence"/>
</dbReference>
<dbReference type="PANTHER" id="PTHR31635:SF196">
    <property type="entry name" value="REVERSE TRANSCRIPTASE DOMAIN-CONTAINING PROTEIN-RELATED"/>
    <property type="match status" value="1"/>
</dbReference>
<protein>
    <recommendedName>
        <fullName evidence="1">Reverse transcriptase domain-containing protein</fullName>
    </recommendedName>
</protein>
<keyword evidence="3" id="KW-1185">Reference proteome</keyword>
<proteinExistence type="predicted"/>
<evidence type="ECO:0000259" key="1">
    <source>
        <dbReference type="Pfam" id="PF00078"/>
    </source>
</evidence>
<dbReference type="CDD" id="cd01650">
    <property type="entry name" value="RT_nLTR_like"/>
    <property type="match status" value="1"/>
</dbReference>
<comment type="caution">
    <text evidence="2">The sequence shown here is derived from an EMBL/GenBank/DDBJ whole genome shotgun (WGS) entry which is preliminary data.</text>
</comment>
<accession>A0AAD9XCI8</accession>
<evidence type="ECO:0000313" key="3">
    <source>
        <dbReference type="Proteomes" id="UP001280121"/>
    </source>
</evidence>
<reference evidence="2" key="1">
    <citation type="journal article" date="2023" name="Plant J.">
        <title>Genome sequences and population genomics provide insights into the demographic history, inbreeding, and mutation load of two 'living fossil' tree species of Dipteronia.</title>
        <authorList>
            <person name="Feng Y."/>
            <person name="Comes H.P."/>
            <person name="Chen J."/>
            <person name="Zhu S."/>
            <person name="Lu R."/>
            <person name="Zhang X."/>
            <person name="Li P."/>
            <person name="Qiu J."/>
            <person name="Olsen K.M."/>
            <person name="Qiu Y."/>
        </authorList>
    </citation>
    <scope>NUCLEOTIDE SEQUENCE</scope>
    <source>
        <strain evidence="2">KIB01</strain>
    </source>
</reference>
<dbReference type="Pfam" id="PF00078">
    <property type="entry name" value="RVT_1"/>
    <property type="match status" value="1"/>
</dbReference>
<dbReference type="PANTHER" id="PTHR31635">
    <property type="entry name" value="REVERSE TRANSCRIPTASE DOMAIN-CONTAINING PROTEIN-RELATED"/>
    <property type="match status" value="1"/>
</dbReference>
<organism evidence="2 3">
    <name type="scientific">Dipteronia dyeriana</name>
    <dbReference type="NCBI Taxonomy" id="168575"/>
    <lineage>
        <taxon>Eukaryota</taxon>
        <taxon>Viridiplantae</taxon>
        <taxon>Streptophyta</taxon>
        <taxon>Embryophyta</taxon>
        <taxon>Tracheophyta</taxon>
        <taxon>Spermatophyta</taxon>
        <taxon>Magnoliopsida</taxon>
        <taxon>eudicotyledons</taxon>
        <taxon>Gunneridae</taxon>
        <taxon>Pentapetalae</taxon>
        <taxon>rosids</taxon>
        <taxon>malvids</taxon>
        <taxon>Sapindales</taxon>
        <taxon>Sapindaceae</taxon>
        <taxon>Hippocastanoideae</taxon>
        <taxon>Acereae</taxon>
        <taxon>Dipteronia</taxon>
    </lineage>
</organism>
<sequence length="365" mass="41596">MNFANAFHDDSTIIKELNSTFIALILKIKSPMTVRDFRPISLVGAMYKIMAKILANRLKKVMNTIISEPQMAVVEGRQITDSFVLADEIINKWKKDSQGGLVIKLDFEKAYDNMNHVFLDSIMDEGLSRVLHKVADMAMLKGEDFNGENPCSKAFWNLVVDKIESRLAPWKRIGRVADKNKGLLAKWVWRYSFEDRLLWKRVIFSREQGQWEGFLSVLQGFKIIEGIKDVLAWSFNPSVECSNHLFLLYGWSWRLWSTVMGWWEVKSCMSNLEMEWTEVIGKPGPVDIGGVLRDYTGQSCACSLIVSNSALFGMLIDIASDSKVAVSWIKDEGIDSLNFVNKVYDCRELIRTHSGVLCRLTVVSV</sequence>
<evidence type="ECO:0000313" key="2">
    <source>
        <dbReference type="EMBL" id="KAK2656855.1"/>
    </source>
</evidence>
<name>A0AAD9XCI8_9ROSI</name>
<feature type="domain" description="Reverse transcriptase" evidence="1">
    <location>
        <begin position="34"/>
        <end position="123"/>
    </location>
</feature>
<gene>
    <name evidence="2" type="ORF">Ddye_009907</name>
</gene>